<evidence type="ECO:0000256" key="6">
    <source>
        <dbReference type="ARBA" id="ARBA00023125"/>
    </source>
</evidence>
<dbReference type="GO" id="GO:0005656">
    <property type="term" value="C:nuclear pre-replicative complex"/>
    <property type="evidence" value="ECO:0007669"/>
    <property type="project" value="TreeGrafter"/>
</dbReference>
<comment type="similarity">
    <text evidence="2">Belongs to the ORC3 family.</text>
</comment>
<name>A0A8X9A9H6_SALSN</name>
<feature type="region of interest" description="Disordered" evidence="10">
    <location>
        <begin position="30"/>
        <end position="55"/>
    </location>
</feature>
<reference evidence="14" key="2">
    <citation type="submission" date="2020-08" db="EMBL/GenBank/DDBJ databases">
        <title>Plant Genome Project.</title>
        <authorList>
            <person name="Zhang R.-G."/>
        </authorList>
    </citation>
    <scope>NUCLEOTIDE SEQUENCE</scope>
    <source>
        <strain evidence="14">Huo1</strain>
        <tissue evidence="14">Leaf</tissue>
    </source>
</reference>
<evidence type="ECO:0000256" key="1">
    <source>
        <dbReference type="ARBA" id="ARBA00004123"/>
    </source>
</evidence>
<evidence type="ECO:0000256" key="3">
    <source>
        <dbReference type="ARBA" id="ARBA00019085"/>
    </source>
</evidence>
<dbReference type="CDD" id="cd20704">
    <property type="entry name" value="Orc3"/>
    <property type="match status" value="2"/>
</dbReference>
<comment type="function">
    <text evidence="9">Component of the origin recognition complex (ORC) that binds origins of replication. DNA-binding is ATP-dependent. The specific DNA sequences that define origins of replication have not been identified yet. ORC is required to assemble the pre-replication complex necessary to initiate DNA replication. Binds histone H3 and H4 trimethylation marks H3K9me3, H3K27me3 and H4K20me3.</text>
</comment>
<evidence type="ECO:0000256" key="10">
    <source>
        <dbReference type="SAM" id="MobiDB-lite"/>
    </source>
</evidence>
<dbReference type="GO" id="GO:0031261">
    <property type="term" value="C:DNA replication preinitiation complex"/>
    <property type="evidence" value="ECO:0007669"/>
    <property type="project" value="TreeGrafter"/>
</dbReference>
<dbReference type="Proteomes" id="UP000298416">
    <property type="component" value="Unassembled WGS sequence"/>
</dbReference>
<dbReference type="AlphaFoldDB" id="A0A8X9A9H6"/>
<keyword evidence="4" id="KW-0597">Phosphoprotein</keyword>
<dbReference type="InterPro" id="IPR040855">
    <property type="entry name" value="ORC_WH_C"/>
</dbReference>
<dbReference type="EMBL" id="PNBA02000002">
    <property type="protein sequence ID" value="KAG6434022.1"/>
    <property type="molecule type" value="Genomic_DNA"/>
</dbReference>
<evidence type="ECO:0000313" key="14">
    <source>
        <dbReference type="EMBL" id="KAG6434022.1"/>
    </source>
</evidence>
<dbReference type="Pfam" id="PF19675">
    <property type="entry name" value="ORC3_ins"/>
    <property type="match status" value="1"/>
</dbReference>
<dbReference type="InterPro" id="IPR020795">
    <property type="entry name" value="ORC3"/>
</dbReference>
<evidence type="ECO:0000259" key="11">
    <source>
        <dbReference type="Pfam" id="PF07034"/>
    </source>
</evidence>
<evidence type="ECO:0000313" key="15">
    <source>
        <dbReference type="Proteomes" id="UP000298416"/>
    </source>
</evidence>
<feature type="domain" description="Origin recognition complex subunit 3 winged helix C-terminal" evidence="12">
    <location>
        <begin position="646"/>
        <end position="768"/>
    </location>
</feature>
<comment type="subunit">
    <text evidence="8">Component of ORC, a complex composed of at least 6 subunits: ORC1, ORC2, ORC3, ORC4, ORC5 and ORC6. ORC is regulated in a cell-cycle dependent manner. It is sequentially assembled at the exit from anaphase of mitosis and disassembled as cells enter S phase.</text>
</comment>
<evidence type="ECO:0000256" key="8">
    <source>
        <dbReference type="ARBA" id="ARBA00026084"/>
    </source>
</evidence>
<evidence type="ECO:0000256" key="5">
    <source>
        <dbReference type="ARBA" id="ARBA00022705"/>
    </source>
</evidence>
<protein>
    <recommendedName>
        <fullName evidence="3">Origin recognition complex subunit 3</fullName>
    </recommendedName>
</protein>
<feature type="compositionally biased region" description="Basic residues" evidence="10">
    <location>
        <begin position="714"/>
        <end position="727"/>
    </location>
</feature>
<dbReference type="InterPro" id="IPR045667">
    <property type="entry name" value="ORC3_N"/>
</dbReference>
<dbReference type="Pfam" id="PF07034">
    <property type="entry name" value="ORC3_N"/>
    <property type="match status" value="1"/>
</dbReference>
<feature type="compositionally biased region" description="Basic residues" evidence="10">
    <location>
        <begin position="30"/>
        <end position="40"/>
    </location>
</feature>
<keyword evidence="15" id="KW-1185">Reference proteome</keyword>
<feature type="domain" description="Origin recognition complex subunit 3 N-terminal" evidence="11">
    <location>
        <begin position="24"/>
        <end position="362"/>
    </location>
</feature>
<feature type="region of interest" description="Disordered" evidence="10">
    <location>
        <begin position="563"/>
        <end position="584"/>
    </location>
</feature>
<feature type="region of interest" description="Disordered" evidence="10">
    <location>
        <begin position="714"/>
        <end position="737"/>
    </location>
</feature>
<keyword evidence="6" id="KW-0238">DNA-binding</keyword>
<organism evidence="14">
    <name type="scientific">Salvia splendens</name>
    <name type="common">Scarlet sage</name>
    <dbReference type="NCBI Taxonomy" id="180675"/>
    <lineage>
        <taxon>Eukaryota</taxon>
        <taxon>Viridiplantae</taxon>
        <taxon>Streptophyta</taxon>
        <taxon>Embryophyta</taxon>
        <taxon>Tracheophyta</taxon>
        <taxon>Spermatophyta</taxon>
        <taxon>Magnoliopsida</taxon>
        <taxon>eudicotyledons</taxon>
        <taxon>Gunneridae</taxon>
        <taxon>Pentapetalae</taxon>
        <taxon>asterids</taxon>
        <taxon>lamiids</taxon>
        <taxon>Lamiales</taxon>
        <taxon>Lamiaceae</taxon>
        <taxon>Nepetoideae</taxon>
        <taxon>Mentheae</taxon>
        <taxon>Salviinae</taxon>
        <taxon>Salvia</taxon>
        <taxon>Salvia subgen. Calosphace</taxon>
        <taxon>core Calosphace</taxon>
    </lineage>
</organism>
<proteinExistence type="inferred from homology"/>
<keyword evidence="5" id="KW-0235">DNA replication</keyword>
<comment type="subcellular location">
    <subcellularLocation>
        <location evidence="1">Nucleus</location>
    </subcellularLocation>
</comment>
<feature type="domain" description="Origin recognition complex subunit 3 insertion" evidence="13">
    <location>
        <begin position="528"/>
        <end position="623"/>
    </location>
</feature>
<evidence type="ECO:0000256" key="4">
    <source>
        <dbReference type="ARBA" id="ARBA00022553"/>
    </source>
</evidence>
<dbReference type="PANTHER" id="PTHR12748:SF0">
    <property type="entry name" value="ORIGIN RECOGNITION COMPLEX SUBUNIT 3"/>
    <property type="match status" value="1"/>
</dbReference>
<evidence type="ECO:0000259" key="13">
    <source>
        <dbReference type="Pfam" id="PF19675"/>
    </source>
</evidence>
<dbReference type="Pfam" id="PF18137">
    <property type="entry name" value="WHD_ORC"/>
    <property type="match status" value="1"/>
</dbReference>
<comment type="caution">
    <text evidence="14">The sequence shown here is derived from an EMBL/GenBank/DDBJ whole genome shotgun (WGS) entry which is preliminary data.</text>
</comment>
<sequence length="770" mass="87714">MAPSADPETSPSISTSNTDLQPFFLLHKAASRKPSSKTRRRIDLSPKASDASAQEYNDNSRFETFKLLWSNTESIIKDVLKNLNTTVFDGIDKWVHASFDAIRACRTPDFTTAMSMYPIPNNVPIGAQIFTALLFTKNVESVDDISTFADLGAHMRSSGCLVANLTSIDFSAKNGVGGCLKTLLRQFLLAGIDAPEMSILASWYNEQENYDKPLIVIIDDVERCSSSVLNDFILMLSAGLRLQYSLTCKWKNLAIDREWVIKVPIILVLGVATSVDALRNILCSSACLYLSVCEFNLGTPAERMDAVIEAVLLRSCQSFNIGKHVATFLRNYFLRHDGTLTLFVKALKIVTAQQVFSEPLSFVLRKLVNEEGTEARLTFLFFLFVYHLIELLYTHYLIFQGLDGDNILLREPAMKRALELPSLQRFWETSGNSIDWVSALSELKRLHQLWSSLVMCLYEIGRYRKISLLDLYCEMLKLKQQNFGANDLNLVEKDYSTSVHNYQSPGCLLDKGYIVRAFQMLRDLSAMELCKILDRWEMLTRGIEKIHEKVKELQSQITLEEKRSRHDLRKESKRPTARTYKNDKTSNSTINEKVASFLQSMFREYIQTIESIPLHEIIFFDNVDNLNTAKYCLSGQLYFALIGDPRRRIQADLLESRKFLKCSCCSKNDGVLVPSMHDTSIMYTLVQEHGDLINVHEWFHSFMAVISNPPLQAKKKLRMSPSPKKRKDSKEARTKTDASIQAVTELQITGLLRMPTKRRPDYVQRVAFGL</sequence>
<evidence type="ECO:0000259" key="12">
    <source>
        <dbReference type="Pfam" id="PF18137"/>
    </source>
</evidence>
<evidence type="ECO:0000256" key="9">
    <source>
        <dbReference type="ARBA" id="ARBA00045241"/>
    </source>
</evidence>
<reference evidence="14" key="1">
    <citation type="submission" date="2018-01" db="EMBL/GenBank/DDBJ databases">
        <authorList>
            <person name="Mao J.F."/>
        </authorList>
    </citation>
    <scope>NUCLEOTIDE SEQUENCE</scope>
    <source>
        <strain evidence="14">Huo1</strain>
        <tissue evidence="14">Leaf</tissue>
    </source>
</reference>
<gene>
    <name evidence="14" type="ORF">SASPL_105642</name>
</gene>
<dbReference type="GO" id="GO:0006270">
    <property type="term" value="P:DNA replication initiation"/>
    <property type="evidence" value="ECO:0007669"/>
    <property type="project" value="TreeGrafter"/>
</dbReference>
<keyword evidence="7" id="KW-0539">Nucleus</keyword>
<evidence type="ECO:0000256" key="7">
    <source>
        <dbReference type="ARBA" id="ARBA00023242"/>
    </source>
</evidence>
<dbReference type="GO" id="GO:0003688">
    <property type="term" value="F:DNA replication origin binding"/>
    <property type="evidence" value="ECO:0007669"/>
    <property type="project" value="TreeGrafter"/>
</dbReference>
<dbReference type="PANTHER" id="PTHR12748">
    <property type="entry name" value="ORIGIN RECOGNITION COMPLEX SUBUNIT 3"/>
    <property type="match status" value="1"/>
</dbReference>
<accession>A0A8X9A9H6</accession>
<dbReference type="GO" id="GO:0005664">
    <property type="term" value="C:nuclear origin of replication recognition complex"/>
    <property type="evidence" value="ECO:0007669"/>
    <property type="project" value="InterPro"/>
</dbReference>
<dbReference type="InterPro" id="IPR045663">
    <property type="entry name" value="ORC3_ins"/>
</dbReference>
<evidence type="ECO:0000256" key="2">
    <source>
        <dbReference type="ARBA" id="ARBA00010977"/>
    </source>
</evidence>